<name>A0A167P363_PHYB8</name>
<sequence length="239" mass="27048">MKDFSLLETILYDPQQGFYLLNLHIARLLLAINDMNKNGHDFGSVESKDIINVLQESVRGNDRYLRVRLLLSKGGVLSTSHTDLDSPKPPLSCSSLVEAAKGGAVFSIVLDNCPSDVLDNPFVTHKTTCRDVYEDARHRSHCEWNPLNDHTPFDVVLWNKLGQVTETSIANLAIGTYSNNKWHWKTPHHSSGLLQGVFRQKLLEENDVEEVMITKEDLVSAHEIYRVRLLQDVVKEAMV</sequence>
<dbReference type="OrthoDB" id="64220at2759"/>
<reference evidence="2" key="1">
    <citation type="submission" date="2015-06" db="EMBL/GenBank/DDBJ databases">
        <title>Expansion of signal transduction pathways in fungi by whole-genome duplication.</title>
        <authorList>
            <consortium name="DOE Joint Genome Institute"/>
            <person name="Corrochano L.M."/>
            <person name="Kuo A."/>
            <person name="Marcet-Houben M."/>
            <person name="Polaino S."/>
            <person name="Salamov A."/>
            <person name="Villalobos J.M."/>
            <person name="Alvarez M.I."/>
            <person name="Avalos J."/>
            <person name="Benito E.P."/>
            <person name="Benoit I."/>
            <person name="Burger G."/>
            <person name="Camino L.P."/>
            <person name="Canovas D."/>
            <person name="Cerda-Olmedo E."/>
            <person name="Cheng J.-F."/>
            <person name="Dominguez A."/>
            <person name="Elias M."/>
            <person name="Eslava A.P."/>
            <person name="Glaser F."/>
            <person name="Grimwood J."/>
            <person name="Gutierrez G."/>
            <person name="Heitman J."/>
            <person name="Henrissat B."/>
            <person name="Iturriaga E.A."/>
            <person name="Lang B.F."/>
            <person name="Lavin J.L."/>
            <person name="Lee S."/>
            <person name="Li W."/>
            <person name="Lindquist E."/>
            <person name="Lopez-Garcia S."/>
            <person name="Luque E.M."/>
            <person name="Marcos A.T."/>
            <person name="Martin J."/>
            <person name="McCluskey K."/>
            <person name="Medina H.R."/>
            <person name="Miralles-Duran A."/>
            <person name="Miyazaki A."/>
            <person name="Munoz-Torres E."/>
            <person name="Oguiza J.A."/>
            <person name="Ohm R."/>
            <person name="Olmedo M."/>
            <person name="Orejas M."/>
            <person name="Ortiz-Castellanos L."/>
            <person name="Pisabarro A.G."/>
            <person name="Rodriguez-Romero J."/>
            <person name="Ruiz-Herrera J."/>
            <person name="Ruiz-Vazquez R."/>
            <person name="Sanz C."/>
            <person name="Schackwitz W."/>
            <person name="Schmutz J."/>
            <person name="Shahriari M."/>
            <person name="Shelest E."/>
            <person name="Silva-Franco F."/>
            <person name="Soanes D."/>
            <person name="Syed K."/>
            <person name="Tagua V.G."/>
            <person name="Talbot N.J."/>
            <person name="Thon M."/>
            <person name="De vries R.P."/>
            <person name="Wiebenga A."/>
            <person name="Yadav J.S."/>
            <person name="Braun E.L."/>
            <person name="Baker S."/>
            <person name="Garre V."/>
            <person name="Horwitz B."/>
            <person name="Torres-Martinez S."/>
            <person name="Idnurm A."/>
            <person name="Herrera-Estrella A."/>
            <person name="Gabaldon T."/>
            <person name="Grigoriev I.V."/>
        </authorList>
    </citation>
    <scope>NUCLEOTIDE SEQUENCE [LARGE SCALE GENOMIC DNA]</scope>
    <source>
        <strain evidence="2">NRRL 1555(-)</strain>
    </source>
</reference>
<dbReference type="InterPro" id="IPR001544">
    <property type="entry name" value="Aminotrans_IV"/>
</dbReference>
<dbReference type="EMBL" id="KV440975">
    <property type="protein sequence ID" value="OAD77158.1"/>
    <property type="molecule type" value="Genomic_DNA"/>
</dbReference>
<dbReference type="InParanoid" id="A0A167P363"/>
<dbReference type="InterPro" id="IPR036038">
    <property type="entry name" value="Aminotransferase-like"/>
</dbReference>
<evidence type="ECO:0000313" key="2">
    <source>
        <dbReference type="Proteomes" id="UP000077315"/>
    </source>
</evidence>
<protein>
    <recommendedName>
        <fullName evidence="3">Aminotransferase class IV</fullName>
    </recommendedName>
</protein>
<evidence type="ECO:0008006" key="3">
    <source>
        <dbReference type="Google" id="ProtNLM"/>
    </source>
</evidence>
<dbReference type="FunCoup" id="A0A167P363">
    <property type="interactions" value="109"/>
</dbReference>
<dbReference type="GeneID" id="28991759"/>
<accession>A0A167P363</accession>
<dbReference type="RefSeq" id="XP_018295198.1">
    <property type="nucleotide sequence ID" value="XM_018430853.1"/>
</dbReference>
<dbReference type="InterPro" id="IPR043131">
    <property type="entry name" value="BCAT-like_N"/>
</dbReference>
<dbReference type="InterPro" id="IPR043132">
    <property type="entry name" value="BCAT-like_C"/>
</dbReference>
<dbReference type="STRING" id="763407.A0A167P363"/>
<dbReference type="SUPFAM" id="SSF56752">
    <property type="entry name" value="D-aminoacid aminotransferase-like PLP-dependent enzymes"/>
    <property type="match status" value="1"/>
</dbReference>
<dbReference type="AlphaFoldDB" id="A0A167P363"/>
<keyword evidence="2" id="KW-1185">Reference proteome</keyword>
<dbReference type="Proteomes" id="UP000077315">
    <property type="component" value="Unassembled WGS sequence"/>
</dbReference>
<organism evidence="1 2">
    <name type="scientific">Phycomyces blakesleeanus (strain ATCC 8743b / DSM 1359 / FGSC 10004 / NBRC 33097 / NRRL 1555)</name>
    <dbReference type="NCBI Taxonomy" id="763407"/>
    <lineage>
        <taxon>Eukaryota</taxon>
        <taxon>Fungi</taxon>
        <taxon>Fungi incertae sedis</taxon>
        <taxon>Mucoromycota</taxon>
        <taxon>Mucoromycotina</taxon>
        <taxon>Mucoromycetes</taxon>
        <taxon>Mucorales</taxon>
        <taxon>Phycomycetaceae</taxon>
        <taxon>Phycomyces</taxon>
    </lineage>
</organism>
<proteinExistence type="predicted"/>
<gene>
    <name evidence="1" type="ORF">PHYBLDRAFT_142667</name>
</gene>
<dbReference type="Pfam" id="PF01063">
    <property type="entry name" value="Aminotran_4"/>
    <property type="match status" value="1"/>
</dbReference>
<dbReference type="Gene3D" id="3.20.10.10">
    <property type="entry name" value="D-amino Acid Aminotransferase, subunit A, domain 2"/>
    <property type="match status" value="1"/>
</dbReference>
<dbReference type="VEuPathDB" id="FungiDB:PHYBLDRAFT_142667"/>
<dbReference type="Gene3D" id="3.30.470.10">
    <property type="match status" value="1"/>
</dbReference>
<evidence type="ECO:0000313" key="1">
    <source>
        <dbReference type="EMBL" id="OAD77158.1"/>
    </source>
</evidence>
<dbReference type="GO" id="GO:0003824">
    <property type="term" value="F:catalytic activity"/>
    <property type="evidence" value="ECO:0007669"/>
    <property type="project" value="InterPro"/>
</dbReference>